<evidence type="ECO:0000313" key="3">
    <source>
        <dbReference type="EMBL" id="KAA0190495.1"/>
    </source>
</evidence>
<feature type="domain" description="Ig-like" evidence="2">
    <location>
        <begin position="135"/>
        <end position="242"/>
    </location>
</feature>
<name>A0A8E0RQE0_9TREM</name>
<evidence type="ECO:0000256" key="1">
    <source>
        <dbReference type="SAM" id="Phobius"/>
    </source>
</evidence>
<keyword evidence="1" id="KW-0812">Transmembrane</keyword>
<dbReference type="Proteomes" id="UP000728185">
    <property type="component" value="Unassembled WGS sequence"/>
</dbReference>
<dbReference type="PROSITE" id="PS50835">
    <property type="entry name" value="IG_LIKE"/>
    <property type="match status" value="1"/>
</dbReference>
<dbReference type="AlphaFoldDB" id="A0A8E0RQE0"/>
<reference evidence="3" key="1">
    <citation type="submission" date="2019-05" db="EMBL/GenBank/DDBJ databases">
        <title>Annotation for the trematode Fasciolopsis buski.</title>
        <authorList>
            <person name="Choi Y.-J."/>
        </authorList>
    </citation>
    <scope>NUCLEOTIDE SEQUENCE</scope>
    <source>
        <strain evidence="3">HT</strain>
        <tissue evidence="3">Whole worm</tissue>
    </source>
</reference>
<organism evidence="3 4">
    <name type="scientific">Fasciolopsis buskii</name>
    <dbReference type="NCBI Taxonomy" id="27845"/>
    <lineage>
        <taxon>Eukaryota</taxon>
        <taxon>Metazoa</taxon>
        <taxon>Spiralia</taxon>
        <taxon>Lophotrochozoa</taxon>
        <taxon>Platyhelminthes</taxon>
        <taxon>Trematoda</taxon>
        <taxon>Digenea</taxon>
        <taxon>Plagiorchiida</taxon>
        <taxon>Echinostomata</taxon>
        <taxon>Echinostomatoidea</taxon>
        <taxon>Fasciolidae</taxon>
        <taxon>Fasciolopsis</taxon>
    </lineage>
</organism>
<accession>A0A8E0RQE0</accession>
<comment type="caution">
    <text evidence="3">The sequence shown here is derived from an EMBL/GenBank/DDBJ whole genome shotgun (WGS) entry which is preliminary data.</text>
</comment>
<dbReference type="OrthoDB" id="6244967at2759"/>
<dbReference type="InterPro" id="IPR036179">
    <property type="entry name" value="Ig-like_dom_sf"/>
</dbReference>
<keyword evidence="4" id="KW-1185">Reference proteome</keyword>
<keyword evidence="1" id="KW-0472">Membrane</keyword>
<feature type="transmembrane region" description="Helical" evidence="1">
    <location>
        <begin position="245"/>
        <end position="268"/>
    </location>
</feature>
<dbReference type="EMBL" id="LUCM01007007">
    <property type="protein sequence ID" value="KAA0190495.1"/>
    <property type="molecule type" value="Genomic_DNA"/>
</dbReference>
<dbReference type="InterPro" id="IPR013783">
    <property type="entry name" value="Ig-like_fold"/>
</dbReference>
<gene>
    <name evidence="3" type="ORF">FBUS_06997</name>
</gene>
<sequence>MPISAKPKLIEVHILTVTNVSSALIKLYHRTVFVGKLQIRTGAPKKRTNPTMVCVFKVKKPNWDRLSVRWRGGLCADMPQIYNAWTRTDEKKGIVQSGLVLRRPVLRRDVYGPYQCDLIIDKQVQLSGNAQLFIPPVLAQPRMDMYRSPGESLEYICEVIANPPLISPIKWARNTQLITVQSSGIPRVAGSKEDNRISIDNITWTNDRLKIVPLFDEDDATFSCFAESILGNATGAVNLRVKPKIITIIPIVGLVLELIGLAVCICYNPRRKLRKKRKTPGFAPNA</sequence>
<dbReference type="SUPFAM" id="SSF48726">
    <property type="entry name" value="Immunoglobulin"/>
    <property type="match status" value="1"/>
</dbReference>
<protein>
    <recommendedName>
        <fullName evidence="2">Ig-like domain-containing protein</fullName>
    </recommendedName>
</protein>
<dbReference type="Gene3D" id="2.60.40.10">
    <property type="entry name" value="Immunoglobulins"/>
    <property type="match status" value="1"/>
</dbReference>
<keyword evidence="1" id="KW-1133">Transmembrane helix</keyword>
<evidence type="ECO:0000259" key="2">
    <source>
        <dbReference type="PROSITE" id="PS50835"/>
    </source>
</evidence>
<dbReference type="InterPro" id="IPR007110">
    <property type="entry name" value="Ig-like_dom"/>
</dbReference>
<evidence type="ECO:0000313" key="4">
    <source>
        <dbReference type="Proteomes" id="UP000728185"/>
    </source>
</evidence>
<proteinExistence type="predicted"/>